<accession>A0A0G0HSS5</accession>
<comment type="caution">
    <text evidence="2">The sequence shown here is derived from an EMBL/GenBank/DDBJ whole genome shotgun (WGS) entry which is preliminary data.</text>
</comment>
<organism evidence="2 3">
    <name type="scientific">Candidatus Woesebacteria bacterium GW2011_GWA1_37_8</name>
    <dbReference type="NCBI Taxonomy" id="1618546"/>
    <lineage>
        <taxon>Bacteria</taxon>
        <taxon>Candidatus Woeseibacteriota</taxon>
    </lineage>
</organism>
<dbReference type="GO" id="GO:0016757">
    <property type="term" value="F:glycosyltransferase activity"/>
    <property type="evidence" value="ECO:0007669"/>
    <property type="project" value="InterPro"/>
</dbReference>
<dbReference type="AlphaFoldDB" id="A0A0G0HSS5"/>
<feature type="domain" description="Glycosyl transferase family 1" evidence="1">
    <location>
        <begin position="4"/>
        <end position="105"/>
    </location>
</feature>
<proteinExistence type="predicted"/>
<dbReference type="Proteomes" id="UP000034603">
    <property type="component" value="Unassembled WGS sequence"/>
</dbReference>
<reference evidence="2 3" key="1">
    <citation type="journal article" date="2015" name="Nature">
        <title>rRNA introns, odd ribosomes, and small enigmatic genomes across a large radiation of phyla.</title>
        <authorList>
            <person name="Brown C.T."/>
            <person name="Hug L.A."/>
            <person name="Thomas B.C."/>
            <person name="Sharon I."/>
            <person name="Castelle C.J."/>
            <person name="Singh A."/>
            <person name="Wilkins M.J."/>
            <person name="Williams K.H."/>
            <person name="Banfield J.F."/>
        </authorList>
    </citation>
    <scope>NUCLEOTIDE SEQUENCE [LARGE SCALE GENOMIC DNA]</scope>
</reference>
<gene>
    <name evidence="2" type="ORF">US62_C0004G0001</name>
</gene>
<dbReference type="Pfam" id="PF00534">
    <property type="entry name" value="Glycos_transf_1"/>
    <property type="match status" value="1"/>
</dbReference>
<dbReference type="EMBL" id="LBTR01000004">
    <property type="protein sequence ID" value="KKQ46188.1"/>
    <property type="molecule type" value="Genomic_DNA"/>
</dbReference>
<evidence type="ECO:0000313" key="2">
    <source>
        <dbReference type="EMBL" id="KKQ46188.1"/>
    </source>
</evidence>
<feature type="non-terminal residue" evidence="2">
    <location>
        <position position="1"/>
    </location>
</feature>
<evidence type="ECO:0000313" key="3">
    <source>
        <dbReference type="Proteomes" id="UP000034603"/>
    </source>
</evidence>
<keyword evidence="2" id="KW-0808">Transferase</keyword>
<dbReference type="InterPro" id="IPR001296">
    <property type="entry name" value="Glyco_trans_1"/>
</dbReference>
<sequence length="129" mass="14398">LSEAVNLGIMNNFIFTGFLQGEDKHRIYQTADIYLMPSVSEPFGLTVLESIGNGTPVLLSKQSGVSEIVSNVLKTDFWDIDEIANKVISAIRYPALLTVLKDESKKELPNISWDRPADKCLHVYQDLAQ</sequence>
<dbReference type="PANTHER" id="PTHR45947:SF3">
    <property type="entry name" value="SULFOQUINOVOSYL TRANSFERASE SQD2"/>
    <property type="match status" value="1"/>
</dbReference>
<dbReference type="PANTHER" id="PTHR45947">
    <property type="entry name" value="SULFOQUINOVOSYL TRANSFERASE SQD2"/>
    <property type="match status" value="1"/>
</dbReference>
<dbReference type="CDD" id="cd03801">
    <property type="entry name" value="GT4_PimA-like"/>
    <property type="match status" value="1"/>
</dbReference>
<name>A0A0G0HSS5_9BACT</name>
<protein>
    <submittedName>
        <fullName evidence="2">Glycosyltransferase</fullName>
    </submittedName>
</protein>
<dbReference type="Gene3D" id="3.40.50.2000">
    <property type="entry name" value="Glycogen Phosphorylase B"/>
    <property type="match status" value="1"/>
</dbReference>
<evidence type="ECO:0000259" key="1">
    <source>
        <dbReference type="Pfam" id="PF00534"/>
    </source>
</evidence>
<dbReference type="SUPFAM" id="SSF53756">
    <property type="entry name" value="UDP-Glycosyltransferase/glycogen phosphorylase"/>
    <property type="match status" value="1"/>
</dbReference>
<dbReference type="InterPro" id="IPR050194">
    <property type="entry name" value="Glycosyltransferase_grp1"/>
</dbReference>